<name>A0ABZ0J256_9BURK</name>
<gene>
    <name evidence="6" type="ORF">P4826_10890</name>
</gene>
<feature type="domain" description="PAC" evidence="3">
    <location>
        <begin position="268"/>
        <end position="320"/>
    </location>
</feature>
<dbReference type="CDD" id="cd00130">
    <property type="entry name" value="PAS"/>
    <property type="match status" value="2"/>
</dbReference>
<evidence type="ECO:0000259" key="3">
    <source>
        <dbReference type="PROSITE" id="PS50113"/>
    </source>
</evidence>
<evidence type="ECO:0000313" key="6">
    <source>
        <dbReference type="EMBL" id="WOO30933.1"/>
    </source>
</evidence>
<dbReference type="NCBIfam" id="TIGR00254">
    <property type="entry name" value="GGDEF"/>
    <property type="match status" value="1"/>
</dbReference>
<dbReference type="Pfam" id="PF13426">
    <property type="entry name" value="PAS_9"/>
    <property type="match status" value="1"/>
</dbReference>
<dbReference type="InterPro" id="IPR001610">
    <property type="entry name" value="PAC"/>
</dbReference>
<feature type="domain" description="PAS" evidence="2">
    <location>
        <begin position="72"/>
        <end position="143"/>
    </location>
</feature>
<protein>
    <submittedName>
        <fullName evidence="6">EAL domain-containing protein</fullName>
    </submittedName>
</protein>
<dbReference type="SUPFAM" id="SSF55785">
    <property type="entry name" value="PYP-like sensor domain (PAS domain)"/>
    <property type="match status" value="2"/>
</dbReference>
<dbReference type="SMART" id="SM00086">
    <property type="entry name" value="PAC"/>
    <property type="match status" value="2"/>
</dbReference>
<dbReference type="RefSeq" id="WP_317700427.1">
    <property type="nucleotide sequence ID" value="NZ_CP136921.1"/>
</dbReference>
<dbReference type="PROSITE" id="PS50883">
    <property type="entry name" value="EAL"/>
    <property type="match status" value="1"/>
</dbReference>
<keyword evidence="1" id="KW-1133">Transmembrane helix</keyword>
<dbReference type="Pfam" id="PF00990">
    <property type="entry name" value="GGDEF"/>
    <property type="match status" value="1"/>
</dbReference>
<dbReference type="SUPFAM" id="SSF55073">
    <property type="entry name" value="Nucleotide cyclase"/>
    <property type="match status" value="1"/>
</dbReference>
<evidence type="ECO:0000259" key="5">
    <source>
        <dbReference type="PROSITE" id="PS50887"/>
    </source>
</evidence>
<dbReference type="EMBL" id="CP136921">
    <property type="protein sequence ID" value="WOO30933.1"/>
    <property type="molecule type" value="Genomic_DNA"/>
</dbReference>
<evidence type="ECO:0000259" key="2">
    <source>
        <dbReference type="PROSITE" id="PS50112"/>
    </source>
</evidence>
<dbReference type="InterPro" id="IPR013655">
    <property type="entry name" value="PAS_fold_3"/>
</dbReference>
<feature type="domain" description="GGDEF" evidence="5">
    <location>
        <begin position="352"/>
        <end position="486"/>
    </location>
</feature>
<reference evidence="6 7" key="1">
    <citation type="submission" date="2023-03" db="EMBL/GenBank/DDBJ databases">
        <title>Diaphorobacter basophil sp. nov., isolated from a sewage-treatment plant.</title>
        <authorList>
            <person name="Yang K."/>
        </authorList>
    </citation>
    <scope>NUCLEOTIDE SEQUENCE [LARGE SCALE GENOMIC DNA]</scope>
    <source>
        <strain evidence="6 7">Y-1</strain>
    </source>
</reference>
<feature type="domain" description="EAL" evidence="4">
    <location>
        <begin position="495"/>
        <end position="749"/>
    </location>
</feature>
<dbReference type="InterPro" id="IPR029787">
    <property type="entry name" value="Nucleotide_cyclase"/>
</dbReference>
<dbReference type="CDD" id="cd01949">
    <property type="entry name" value="GGDEF"/>
    <property type="match status" value="1"/>
</dbReference>
<feature type="domain" description="PAS" evidence="2">
    <location>
        <begin position="195"/>
        <end position="241"/>
    </location>
</feature>
<organism evidence="6 7">
    <name type="scientific">Diaphorobacter limosus</name>
    <dbReference type="NCBI Taxonomy" id="3036128"/>
    <lineage>
        <taxon>Bacteria</taxon>
        <taxon>Pseudomonadati</taxon>
        <taxon>Pseudomonadota</taxon>
        <taxon>Betaproteobacteria</taxon>
        <taxon>Burkholderiales</taxon>
        <taxon>Comamonadaceae</taxon>
        <taxon>Diaphorobacter</taxon>
    </lineage>
</organism>
<dbReference type="Pfam" id="PF08447">
    <property type="entry name" value="PAS_3"/>
    <property type="match status" value="1"/>
</dbReference>
<feature type="transmembrane region" description="Helical" evidence="1">
    <location>
        <begin position="38"/>
        <end position="56"/>
    </location>
</feature>
<dbReference type="NCBIfam" id="TIGR00229">
    <property type="entry name" value="sensory_box"/>
    <property type="match status" value="1"/>
</dbReference>
<evidence type="ECO:0000313" key="7">
    <source>
        <dbReference type="Proteomes" id="UP001303211"/>
    </source>
</evidence>
<dbReference type="SMART" id="SM00267">
    <property type="entry name" value="GGDEF"/>
    <property type="match status" value="1"/>
</dbReference>
<dbReference type="InterPro" id="IPR000700">
    <property type="entry name" value="PAS-assoc_C"/>
</dbReference>
<dbReference type="Gene3D" id="3.20.20.450">
    <property type="entry name" value="EAL domain"/>
    <property type="match status" value="1"/>
</dbReference>
<dbReference type="PROSITE" id="PS50112">
    <property type="entry name" value="PAS"/>
    <property type="match status" value="2"/>
</dbReference>
<dbReference type="Proteomes" id="UP001303211">
    <property type="component" value="Chromosome"/>
</dbReference>
<sequence>MALYWVLGAAWVAAGDALLAYCVTEPQQLAYWQTLKGWLYVLLTGALAWWLLARMSRGQGEIGAARADLLHSENVLRLALEGSGSGLWDWDLLRRRSTHSPGLVRLLRYQGAELPRGMNLLRRLHPDDYRRVHRAVQRAMATGEPFAETARLRRFDDSYCWFQARGMCHRGAQGQAERFSGILTDLTASRALQERQRLAATVVDNTIEGVVVTDAQPCILSINPAVTRMLGYTEQEVLGQNPRIFQSGRHDKGFYQAMWAAVQRSGHWQGEIWNKRKNGEVFPERMSLSAVHDEEGQVTHYVCMFSDISQEKAQHQRLEFLTQRDSLTGLPNRAWFIEQLDEAMNQALADGEQLAVLLLNLDRFKDVNDSYGHAVGDEVLRHVAQQVRLSLRPGDLLGRMAGDEIAVLVRHLRNTEGAAAVARHLIAATRKPWRTPDGMEVVAGVSIGVAMFPRHASKAEQLLQAAHSAVYGAKAHGRSAHCFFDESMIQAARERLEIEARLRSAMARGHLLLHYQPQLSVATGRIVGAEALLRWNDPEEGLISPARFIPVAETSGVIGPLGQWVMQEACRQGQAWRAAGLPAVRLAVNVSPRQFQLDDMAVCAAQALAASGLPAHCLELELTESVLAERPEEMRQVLQRLRELGVRIAVDDFGTGYSSLVHLKRFPIDVLKIDQGFMRDIPASGDDMAISATIIAMGRSLGLNVLAEGVETPEQLAFLRERGCDSYQGYLFSRPVPAEQFARLLQAQAEKQPAQA</sequence>
<dbReference type="Gene3D" id="3.30.450.20">
    <property type="entry name" value="PAS domain"/>
    <property type="match status" value="2"/>
</dbReference>
<dbReference type="InterPro" id="IPR043128">
    <property type="entry name" value="Rev_trsase/Diguanyl_cyclase"/>
</dbReference>
<evidence type="ECO:0000256" key="1">
    <source>
        <dbReference type="SAM" id="Phobius"/>
    </source>
</evidence>
<dbReference type="Gene3D" id="3.30.70.270">
    <property type="match status" value="1"/>
</dbReference>
<dbReference type="SMART" id="SM00091">
    <property type="entry name" value="PAS"/>
    <property type="match status" value="2"/>
</dbReference>
<keyword evidence="1" id="KW-0812">Transmembrane</keyword>
<dbReference type="SMART" id="SM00052">
    <property type="entry name" value="EAL"/>
    <property type="match status" value="1"/>
</dbReference>
<dbReference type="PANTHER" id="PTHR44757">
    <property type="entry name" value="DIGUANYLATE CYCLASE DGCP"/>
    <property type="match status" value="1"/>
</dbReference>
<proteinExistence type="predicted"/>
<dbReference type="InterPro" id="IPR001633">
    <property type="entry name" value="EAL_dom"/>
</dbReference>
<dbReference type="SUPFAM" id="SSF141868">
    <property type="entry name" value="EAL domain-like"/>
    <property type="match status" value="1"/>
</dbReference>
<dbReference type="InterPro" id="IPR000160">
    <property type="entry name" value="GGDEF_dom"/>
</dbReference>
<dbReference type="InterPro" id="IPR000014">
    <property type="entry name" value="PAS"/>
</dbReference>
<evidence type="ECO:0000259" key="4">
    <source>
        <dbReference type="PROSITE" id="PS50883"/>
    </source>
</evidence>
<keyword evidence="1" id="KW-0472">Membrane</keyword>
<keyword evidence="7" id="KW-1185">Reference proteome</keyword>
<dbReference type="InterPro" id="IPR035919">
    <property type="entry name" value="EAL_sf"/>
</dbReference>
<dbReference type="PANTHER" id="PTHR44757:SF2">
    <property type="entry name" value="BIOFILM ARCHITECTURE MAINTENANCE PROTEIN MBAA"/>
    <property type="match status" value="1"/>
</dbReference>
<dbReference type="Pfam" id="PF00563">
    <property type="entry name" value="EAL"/>
    <property type="match status" value="1"/>
</dbReference>
<dbReference type="InterPro" id="IPR035965">
    <property type="entry name" value="PAS-like_dom_sf"/>
</dbReference>
<accession>A0ABZ0J256</accession>
<dbReference type="PROSITE" id="PS50113">
    <property type="entry name" value="PAC"/>
    <property type="match status" value="1"/>
</dbReference>
<dbReference type="PROSITE" id="PS50887">
    <property type="entry name" value="GGDEF"/>
    <property type="match status" value="1"/>
</dbReference>
<dbReference type="InterPro" id="IPR052155">
    <property type="entry name" value="Biofilm_reg_signaling"/>
</dbReference>
<dbReference type="CDD" id="cd01948">
    <property type="entry name" value="EAL"/>
    <property type="match status" value="1"/>
</dbReference>